<dbReference type="EMBL" id="AMZH03020469">
    <property type="protein sequence ID" value="RRT39136.1"/>
    <property type="molecule type" value="Genomic_DNA"/>
</dbReference>
<gene>
    <name evidence="1" type="ORF">B296_00044472</name>
</gene>
<proteinExistence type="predicted"/>
<evidence type="ECO:0000313" key="1">
    <source>
        <dbReference type="EMBL" id="RRT39136.1"/>
    </source>
</evidence>
<dbReference type="AlphaFoldDB" id="A0A426XI35"/>
<protein>
    <submittedName>
        <fullName evidence="1">Uncharacterized protein</fullName>
    </submittedName>
</protein>
<sequence length="105" mass="11736">MRVPIEASNPHNGFPFTSRALNSPNLDRGLASTERRGGGGAKWIWGGVFDIWFGRRLHHLMERARQPTPENILPWTLLVRTRHFDVQVDDGFGCDVVVAMAKLGG</sequence>
<comment type="caution">
    <text evidence="1">The sequence shown here is derived from an EMBL/GenBank/DDBJ whole genome shotgun (WGS) entry which is preliminary data.</text>
</comment>
<accession>A0A426XI35</accession>
<reference evidence="1 2" key="1">
    <citation type="journal article" date="2014" name="Agronomy (Basel)">
        <title>A Draft Genome Sequence for Ensete ventricosum, the Drought-Tolerant Tree Against Hunger.</title>
        <authorList>
            <person name="Harrison J."/>
            <person name="Moore K.A."/>
            <person name="Paszkiewicz K."/>
            <person name="Jones T."/>
            <person name="Grant M."/>
            <person name="Ambacheew D."/>
            <person name="Muzemil S."/>
            <person name="Studholme D.J."/>
        </authorList>
    </citation>
    <scope>NUCLEOTIDE SEQUENCE [LARGE SCALE GENOMIC DNA]</scope>
</reference>
<evidence type="ECO:0000313" key="2">
    <source>
        <dbReference type="Proteomes" id="UP000287651"/>
    </source>
</evidence>
<organism evidence="1 2">
    <name type="scientific">Ensete ventricosum</name>
    <name type="common">Abyssinian banana</name>
    <name type="synonym">Musa ensete</name>
    <dbReference type="NCBI Taxonomy" id="4639"/>
    <lineage>
        <taxon>Eukaryota</taxon>
        <taxon>Viridiplantae</taxon>
        <taxon>Streptophyta</taxon>
        <taxon>Embryophyta</taxon>
        <taxon>Tracheophyta</taxon>
        <taxon>Spermatophyta</taxon>
        <taxon>Magnoliopsida</taxon>
        <taxon>Liliopsida</taxon>
        <taxon>Zingiberales</taxon>
        <taxon>Musaceae</taxon>
        <taxon>Ensete</taxon>
    </lineage>
</organism>
<name>A0A426XI35_ENSVE</name>
<dbReference type="Proteomes" id="UP000287651">
    <property type="component" value="Unassembled WGS sequence"/>
</dbReference>